<comment type="catalytic activity">
    <reaction evidence="4">
        <text>ATP + H2O = ADP + phosphate + H(+)</text>
        <dbReference type="Rhea" id="RHEA:13065"/>
        <dbReference type="ChEBI" id="CHEBI:15377"/>
        <dbReference type="ChEBI" id="CHEBI:15378"/>
        <dbReference type="ChEBI" id="CHEBI:30616"/>
        <dbReference type="ChEBI" id="CHEBI:43474"/>
        <dbReference type="ChEBI" id="CHEBI:456216"/>
        <dbReference type="EC" id="5.6.2.4"/>
    </reaction>
</comment>
<dbReference type="AlphaFoldDB" id="A0A0P7ZGS3"/>
<comment type="catalytic activity">
    <reaction evidence="2">
        <text>Couples ATP hydrolysis with the unwinding of duplex DNA by translocating in the 3'-5' direction.</text>
        <dbReference type="EC" id="5.6.2.4"/>
    </reaction>
</comment>
<dbReference type="Proteomes" id="UP000050360">
    <property type="component" value="Unassembled WGS sequence"/>
</dbReference>
<feature type="domain" description="Helicase HerA central" evidence="5">
    <location>
        <begin position="128"/>
        <end position="271"/>
    </location>
</feature>
<dbReference type="SUPFAM" id="SSF52540">
    <property type="entry name" value="P-loop containing nucleoside triphosphate hydrolases"/>
    <property type="match status" value="1"/>
</dbReference>
<evidence type="ECO:0000256" key="1">
    <source>
        <dbReference type="ARBA" id="ARBA00007816"/>
    </source>
</evidence>
<evidence type="ECO:0000259" key="5">
    <source>
        <dbReference type="Pfam" id="PF01935"/>
    </source>
</evidence>
<dbReference type="InterPro" id="IPR008571">
    <property type="entry name" value="HerA-like"/>
</dbReference>
<evidence type="ECO:0000313" key="7">
    <source>
        <dbReference type="Proteomes" id="UP000050360"/>
    </source>
</evidence>
<dbReference type="PANTHER" id="PTHR42957:SF1">
    <property type="entry name" value="HELICASE MJ1565-RELATED"/>
    <property type="match status" value="1"/>
</dbReference>
<dbReference type="GO" id="GO:0043139">
    <property type="term" value="F:5'-3' DNA helicase activity"/>
    <property type="evidence" value="ECO:0007669"/>
    <property type="project" value="UniProtKB-EC"/>
</dbReference>
<dbReference type="GO" id="GO:0043138">
    <property type="term" value="F:3'-5' DNA helicase activity"/>
    <property type="evidence" value="ECO:0007669"/>
    <property type="project" value="UniProtKB-EC"/>
</dbReference>
<accession>A0A0P7ZGS3</accession>
<dbReference type="InterPro" id="IPR002789">
    <property type="entry name" value="HerA_central"/>
</dbReference>
<comment type="caution">
    <text evidence="6">The sequence shown here is derived from an EMBL/GenBank/DDBJ whole genome shotgun (WGS) entry which is preliminary data.</text>
</comment>
<dbReference type="Gene3D" id="3.40.50.300">
    <property type="entry name" value="P-loop containing nucleotide triphosphate hydrolases"/>
    <property type="match status" value="1"/>
</dbReference>
<dbReference type="InterPro" id="IPR027417">
    <property type="entry name" value="P-loop_NTPase"/>
</dbReference>
<sequence length="272" mass="29449">MAKDSIGVIFGKTSSTSFRFAVSDSLATRRADYIKVWHESDGWALAQVSTITSSSEDFSVEEAVDAAEGTSKIGDMDEHIIADATVIGVRDKDGVLRVPKSPFSPGDKIFKADDVLIKQTLGLMRGDVYIGLLDGQSVRVNLDANNLVQKHCSILAKTGAGKSYTGGVILEELLDKGVPLLIIDPHGEYATLKLPNDDKPSSFERYGITPKGYASQVTVYTPANNVLNPSADSLFRLNGINLSIKELSQFFSDERSQNETGILFEAVSKLKV</sequence>
<reference evidence="6 7" key="1">
    <citation type="submission" date="2015-09" db="EMBL/GenBank/DDBJ databases">
        <title>A metagenomics-based metabolic model of nitrate-dependent anaerobic oxidation of methane by Methanoperedens-like archaea.</title>
        <authorList>
            <person name="Arshad A."/>
            <person name="Speth D.R."/>
            <person name="De Graaf R.M."/>
            <person name="Op Den Camp H.J."/>
            <person name="Jetten M.S."/>
            <person name="Welte C.U."/>
        </authorList>
    </citation>
    <scope>NUCLEOTIDE SEQUENCE [LARGE SCALE GENOMIC DNA]</scope>
</reference>
<dbReference type="EMBL" id="LKCM01000114">
    <property type="protein sequence ID" value="KPQ44062.1"/>
    <property type="molecule type" value="Genomic_DNA"/>
</dbReference>
<comment type="catalytic activity">
    <reaction evidence="3">
        <text>ATP + H2O = ADP + phosphate + H(+)</text>
        <dbReference type="Rhea" id="RHEA:13065"/>
        <dbReference type="ChEBI" id="CHEBI:15377"/>
        <dbReference type="ChEBI" id="CHEBI:15378"/>
        <dbReference type="ChEBI" id="CHEBI:30616"/>
        <dbReference type="ChEBI" id="CHEBI:43474"/>
        <dbReference type="ChEBI" id="CHEBI:456216"/>
        <dbReference type="EC" id="5.6.2.3"/>
    </reaction>
</comment>
<proteinExistence type="inferred from homology"/>
<gene>
    <name evidence="6" type="ORF">MPEBLZ_01366</name>
</gene>
<dbReference type="GO" id="GO:0016740">
    <property type="term" value="F:transferase activity"/>
    <property type="evidence" value="ECO:0007669"/>
    <property type="project" value="UniProtKB-KW"/>
</dbReference>
<name>A0A0P7ZGS3_9EURY</name>
<dbReference type="PANTHER" id="PTHR42957">
    <property type="entry name" value="HELICASE MJ1565-RELATED"/>
    <property type="match status" value="1"/>
</dbReference>
<dbReference type="PATRIC" id="fig|1719120.3.peg.1468"/>
<keyword evidence="6" id="KW-0808">Transferase</keyword>
<protein>
    <submittedName>
        <fullName evidence="6">Nucleotidyltransferase</fullName>
    </submittedName>
</protein>
<evidence type="ECO:0000256" key="2">
    <source>
        <dbReference type="ARBA" id="ARBA00034617"/>
    </source>
</evidence>
<evidence type="ECO:0000313" key="6">
    <source>
        <dbReference type="EMBL" id="KPQ44062.1"/>
    </source>
</evidence>
<dbReference type="Pfam" id="PF01935">
    <property type="entry name" value="DUF87"/>
    <property type="match status" value="1"/>
</dbReference>
<evidence type="ECO:0000256" key="4">
    <source>
        <dbReference type="ARBA" id="ARBA00048988"/>
    </source>
</evidence>
<organism evidence="6 7">
    <name type="scientific">Candidatus Methanoperedens nitratireducens</name>
    <dbReference type="NCBI Taxonomy" id="1392998"/>
    <lineage>
        <taxon>Archaea</taxon>
        <taxon>Methanobacteriati</taxon>
        <taxon>Methanobacteriota</taxon>
        <taxon>Stenosarchaea group</taxon>
        <taxon>Methanomicrobia</taxon>
        <taxon>Methanosarcinales</taxon>
        <taxon>ANME-2 cluster</taxon>
        <taxon>Candidatus Methanoperedentaceae</taxon>
        <taxon>Candidatus Methanoperedens</taxon>
    </lineage>
</organism>
<comment type="similarity">
    <text evidence="1">Belongs to the HerA family.</text>
</comment>
<evidence type="ECO:0000256" key="3">
    <source>
        <dbReference type="ARBA" id="ARBA00048954"/>
    </source>
</evidence>